<name>A0A9X2H9J0_9MICC</name>
<evidence type="ECO:0000313" key="1">
    <source>
        <dbReference type="EMBL" id="MCP3425151.1"/>
    </source>
</evidence>
<gene>
    <name evidence="1" type="ORF">NBM05_03690</name>
</gene>
<dbReference type="InterPro" id="IPR010985">
    <property type="entry name" value="Ribbon_hlx_hlx"/>
</dbReference>
<protein>
    <submittedName>
        <fullName evidence="1">CopG family transcriptional regulator</fullName>
    </submittedName>
</protein>
<accession>A0A9X2H9J0</accession>
<comment type="caution">
    <text evidence="1">The sequence shown here is derived from an EMBL/GenBank/DDBJ whole genome shotgun (WGS) entry which is preliminary data.</text>
</comment>
<evidence type="ECO:0000313" key="2">
    <source>
        <dbReference type="Proteomes" id="UP001139502"/>
    </source>
</evidence>
<dbReference type="InterPro" id="IPR013321">
    <property type="entry name" value="Arc_rbn_hlx_hlx"/>
</dbReference>
<organism evidence="1 2">
    <name type="scientific">Rothia santali</name>
    <dbReference type="NCBI Taxonomy" id="2949643"/>
    <lineage>
        <taxon>Bacteria</taxon>
        <taxon>Bacillati</taxon>
        <taxon>Actinomycetota</taxon>
        <taxon>Actinomycetes</taxon>
        <taxon>Micrococcales</taxon>
        <taxon>Micrococcaceae</taxon>
        <taxon>Rothia</taxon>
    </lineage>
</organism>
<sequence length="104" mass="11284">MNPTPDHEALSRWAESDAMPEAIKTAETIREGTPENHAAERAMLEAVTGRPNLGAVHSGAGASPRRQVRLPKAMSDRLDAFAEAEHKKPSEVIREALEKHLPAA</sequence>
<dbReference type="RefSeq" id="WP_254165200.1">
    <property type="nucleotide sequence ID" value="NZ_JANAFB010000006.1"/>
</dbReference>
<keyword evidence="2" id="KW-1185">Reference proteome</keyword>
<dbReference type="Proteomes" id="UP001139502">
    <property type="component" value="Unassembled WGS sequence"/>
</dbReference>
<dbReference type="SUPFAM" id="SSF47598">
    <property type="entry name" value="Ribbon-helix-helix"/>
    <property type="match status" value="1"/>
</dbReference>
<dbReference type="GO" id="GO:0006355">
    <property type="term" value="P:regulation of DNA-templated transcription"/>
    <property type="evidence" value="ECO:0007669"/>
    <property type="project" value="InterPro"/>
</dbReference>
<reference evidence="1" key="1">
    <citation type="submission" date="2022-06" db="EMBL/GenBank/DDBJ databases">
        <title>Rothia sp. isolated from sandalwood seedling.</title>
        <authorList>
            <person name="Tuikhar N."/>
            <person name="Kirdat K."/>
            <person name="Thorat V."/>
            <person name="Swetha P."/>
            <person name="Padma S."/>
            <person name="Sundararaj R."/>
            <person name="Yadav A."/>
        </authorList>
    </citation>
    <scope>NUCLEOTIDE SEQUENCE</scope>
    <source>
        <strain evidence="1">AR01</strain>
    </source>
</reference>
<dbReference type="AlphaFoldDB" id="A0A9X2H9J0"/>
<proteinExistence type="predicted"/>
<dbReference type="Gene3D" id="1.10.1220.10">
    <property type="entry name" value="Met repressor-like"/>
    <property type="match status" value="1"/>
</dbReference>
<dbReference type="EMBL" id="JANAFB010000006">
    <property type="protein sequence ID" value="MCP3425151.1"/>
    <property type="molecule type" value="Genomic_DNA"/>
</dbReference>